<dbReference type="InterPro" id="IPR000801">
    <property type="entry name" value="Esterase-like"/>
</dbReference>
<sequence>MTAVVSDLRATAARRDRDDEGAAGLGPPPAALPHTRVETMRSRDGLEHRVYVARPHGKPPSPAGYPLILITDANAAFATVAEAVSLRSRRTEVTGVVPAAVVGLGYPIDEPLDLVRRTFDYTPAPRGPLTMPPRPDGSGWPPVGGADRFLDFIEADVLPAIGRDVPLDPTRRTLFGHSFGGLFTLYALFTRPGLFRTCVAASPSIWFADRVILAHERDFVAALRPDADLRLLITMGGCEQEPTTVECDAVDADTRIAWKQRNRMVDNAREMAARLAPLAGRGLTVDYVEFPDEDHVSVVPAAISRAVTLALGRPLRSNP</sequence>
<dbReference type="PANTHER" id="PTHR40841">
    <property type="entry name" value="SIDEROPHORE TRIACETYLFUSARININE C ESTERASE"/>
    <property type="match status" value="1"/>
</dbReference>
<dbReference type="EMBL" id="JBHUIW010000016">
    <property type="protein sequence ID" value="MFD2183336.1"/>
    <property type="molecule type" value="Genomic_DNA"/>
</dbReference>
<dbReference type="InterPro" id="IPR052558">
    <property type="entry name" value="Siderophore_Hydrolase_D"/>
</dbReference>
<comment type="caution">
    <text evidence="4">The sequence shown here is derived from an EMBL/GenBank/DDBJ whole genome shotgun (WGS) entry which is preliminary data.</text>
</comment>
<evidence type="ECO:0000256" key="3">
    <source>
        <dbReference type="SAM" id="MobiDB-lite"/>
    </source>
</evidence>
<dbReference type="InterPro" id="IPR029058">
    <property type="entry name" value="AB_hydrolase_fold"/>
</dbReference>
<evidence type="ECO:0000256" key="1">
    <source>
        <dbReference type="ARBA" id="ARBA00005622"/>
    </source>
</evidence>
<keyword evidence="5" id="KW-1185">Reference proteome</keyword>
<dbReference type="RefSeq" id="WP_378478494.1">
    <property type="nucleotide sequence ID" value="NZ_JBHUIW010000016.1"/>
</dbReference>
<dbReference type="Gene3D" id="3.40.50.1820">
    <property type="entry name" value="alpha/beta hydrolase"/>
    <property type="match status" value="1"/>
</dbReference>
<protein>
    <submittedName>
        <fullName evidence="4">Alpha/beta hydrolase</fullName>
    </submittedName>
</protein>
<evidence type="ECO:0000313" key="4">
    <source>
        <dbReference type="EMBL" id="MFD2183336.1"/>
    </source>
</evidence>
<name>A0ABW5AMZ4_9BRAD</name>
<dbReference type="PANTHER" id="PTHR40841:SF2">
    <property type="entry name" value="SIDEROPHORE-DEGRADING ESTERASE (EUROFUNG)"/>
    <property type="match status" value="1"/>
</dbReference>
<feature type="region of interest" description="Disordered" evidence="3">
    <location>
        <begin position="1"/>
        <end position="32"/>
    </location>
</feature>
<comment type="similarity">
    <text evidence="1">Belongs to the esterase D family.</text>
</comment>
<gene>
    <name evidence="4" type="ORF">ACFSOX_14350</name>
</gene>
<evidence type="ECO:0000256" key="2">
    <source>
        <dbReference type="ARBA" id="ARBA00022801"/>
    </source>
</evidence>
<dbReference type="Proteomes" id="UP001597314">
    <property type="component" value="Unassembled WGS sequence"/>
</dbReference>
<accession>A0ABW5AMZ4</accession>
<dbReference type="Pfam" id="PF00756">
    <property type="entry name" value="Esterase"/>
    <property type="match status" value="1"/>
</dbReference>
<organism evidence="4 5">
    <name type="scientific">Rhodoplanes azumiensis</name>
    <dbReference type="NCBI Taxonomy" id="1897628"/>
    <lineage>
        <taxon>Bacteria</taxon>
        <taxon>Pseudomonadati</taxon>
        <taxon>Pseudomonadota</taxon>
        <taxon>Alphaproteobacteria</taxon>
        <taxon>Hyphomicrobiales</taxon>
        <taxon>Nitrobacteraceae</taxon>
        <taxon>Rhodoplanes</taxon>
    </lineage>
</organism>
<reference evidence="5" key="1">
    <citation type="journal article" date="2019" name="Int. J. Syst. Evol. Microbiol.">
        <title>The Global Catalogue of Microorganisms (GCM) 10K type strain sequencing project: providing services to taxonomists for standard genome sequencing and annotation.</title>
        <authorList>
            <consortium name="The Broad Institute Genomics Platform"/>
            <consortium name="The Broad Institute Genome Sequencing Center for Infectious Disease"/>
            <person name="Wu L."/>
            <person name="Ma J."/>
        </authorList>
    </citation>
    <scope>NUCLEOTIDE SEQUENCE [LARGE SCALE GENOMIC DNA]</scope>
    <source>
        <strain evidence="5">CGMCC 1.6774</strain>
    </source>
</reference>
<proteinExistence type="inferred from homology"/>
<evidence type="ECO:0000313" key="5">
    <source>
        <dbReference type="Proteomes" id="UP001597314"/>
    </source>
</evidence>
<dbReference type="SUPFAM" id="SSF53474">
    <property type="entry name" value="alpha/beta-Hydrolases"/>
    <property type="match status" value="1"/>
</dbReference>
<dbReference type="GO" id="GO:0016787">
    <property type="term" value="F:hydrolase activity"/>
    <property type="evidence" value="ECO:0007669"/>
    <property type="project" value="UniProtKB-KW"/>
</dbReference>
<keyword evidence="2 4" id="KW-0378">Hydrolase</keyword>